<feature type="domain" description="HTH cro/C1-type" evidence="2">
    <location>
        <begin position="9"/>
        <end position="62"/>
    </location>
</feature>
<protein>
    <submittedName>
        <fullName evidence="3">Helix-turn-helix domain-containing protein</fullName>
    </submittedName>
</protein>
<evidence type="ECO:0000256" key="1">
    <source>
        <dbReference type="ARBA" id="ARBA00023125"/>
    </source>
</evidence>
<dbReference type="SUPFAM" id="SSF48452">
    <property type="entry name" value="TPR-like"/>
    <property type="match status" value="1"/>
</dbReference>
<evidence type="ECO:0000313" key="3">
    <source>
        <dbReference type="EMBL" id="MCS7476127.1"/>
    </source>
</evidence>
<dbReference type="GO" id="GO:0003677">
    <property type="term" value="F:DNA binding"/>
    <property type="evidence" value="ECO:0007669"/>
    <property type="project" value="UniProtKB-KW"/>
</dbReference>
<dbReference type="PANTHER" id="PTHR46797:SF1">
    <property type="entry name" value="METHYLPHOSPHONATE SYNTHASE"/>
    <property type="match status" value="1"/>
</dbReference>
<dbReference type="PROSITE" id="PS50943">
    <property type="entry name" value="HTH_CROC1"/>
    <property type="match status" value="1"/>
</dbReference>
<dbReference type="CDD" id="cd00093">
    <property type="entry name" value="HTH_XRE"/>
    <property type="match status" value="1"/>
</dbReference>
<dbReference type="Proteomes" id="UP001141259">
    <property type="component" value="Unassembled WGS sequence"/>
</dbReference>
<dbReference type="InterPro" id="IPR050807">
    <property type="entry name" value="TransReg_Diox_bact_type"/>
</dbReference>
<dbReference type="Gene3D" id="1.10.260.40">
    <property type="entry name" value="lambda repressor-like DNA-binding domains"/>
    <property type="match status" value="1"/>
</dbReference>
<comment type="caution">
    <text evidence="3">The sequence shown here is derived from an EMBL/GenBank/DDBJ whole genome shotgun (WGS) entry which is preliminary data.</text>
</comment>
<dbReference type="EMBL" id="JANYMP010000002">
    <property type="protein sequence ID" value="MCS7476127.1"/>
    <property type="molecule type" value="Genomic_DNA"/>
</dbReference>
<dbReference type="Gene3D" id="1.25.40.10">
    <property type="entry name" value="Tetratricopeptide repeat domain"/>
    <property type="match status" value="1"/>
</dbReference>
<sequence>MGTGFGARLRATRQRRGLAQKDLACPGVSMSYVSRLESGHRTPSSQVVRKLAALLEVDPSELVGDRTEVAQDLALAWCEALIAYHDGDVDRAVDLLALLGPRTGGEVFGWCVQWTRVMVQSRLDDGAALLRVADLLRTGWSPGPAVDALVEIQRAAAFRVLGRPNDAVRAARLALDLTGRGGGDQVARVRVRALIALCSELVAAGRTSEAEAVADRLGDEVRDLGCDRLLISSWWVRARVFDRLGDRAAAARCMDRAHELAGTFTGDHDFRCRVRLAWAAIGLRAEDPDLDRIAAGLDEVEATPFGRSCEVTAQAKALRAEVLLRHGELDGCERFARQALDIGGLGQEDRLRCALLLVRVADESDDACRDARALLVGLLDDVAPEAVDPVLWRDVARVALRQH</sequence>
<dbReference type="InterPro" id="IPR010982">
    <property type="entry name" value="Lambda_DNA-bd_dom_sf"/>
</dbReference>
<dbReference type="GO" id="GO:0003700">
    <property type="term" value="F:DNA-binding transcription factor activity"/>
    <property type="evidence" value="ECO:0007669"/>
    <property type="project" value="TreeGrafter"/>
</dbReference>
<reference evidence="3" key="1">
    <citation type="submission" date="2022-08" db="EMBL/GenBank/DDBJ databases">
        <authorList>
            <person name="Tistechok S."/>
            <person name="Samborskyy M."/>
            <person name="Roman I."/>
        </authorList>
    </citation>
    <scope>NUCLEOTIDE SEQUENCE</scope>
    <source>
        <strain evidence="3">DSM 103496</strain>
    </source>
</reference>
<gene>
    <name evidence="3" type="ORF">NZH93_04615</name>
</gene>
<keyword evidence="4" id="KW-1185">Reference proteome</keyword>
<dbReference type="SMART" id="SM00530">
    <property type="entry name" value="HTH_XRE"/>
    <property type="match status" value="1"/>
</dbReference>
<dbReference type="InterPro" id="IPR011990">
    <property type="entry name" value="TPR-like_helical_dom_sf"/>
</dbReference>
<accession>A0A9X2VGP8</accession>
<keyword evidence="1" id="KW-0238">DNA-binding</keyword>
<dbReference type="PANTHER" id="PTHR46797">
    <property type="entry name" value="HTH-TYPE TRANSCRIPTIONAL REGULATOR"/>
    <property type="match status" value="1"/>
</dbReference>
<dbReference type="Pfam" id="PF13560">
    <property type="entry name" value="HTH_31"/>
    <property type="match status" value="1"/>
</dbReference>
<name>A0A9X2VGP8_9PSEU</name>
<evidence type="ECO:0000313" key="4">
    <source>
        <dbReference type="Proteomes" id="UP001141259"/>
    </source>
</evidence>
<organism evidence="3 4">
    <name type="scientific">Umezawaea endophytica</name>
    <dbReference type="NCBI Taxonomy" id="1654476"/>
    <lineage>
        <taxon>Bacteria</taxon>
        <taxon>Bacillati</taxon>
        <taxon>Actinomycetota</taxon>
        <taxon>Actinomycetes</taxon>
        <taxon>Pseudonocardiales</taxon>
        <taxon>Pseudonocardiaceae</taxon>
        <taxon>Umezawaea</taxon>
    </lineage>
</organism>
<dbReference type="GO" id="GO:0005829">
    <property type="term" value="C:cytosol"/>
    <property type="evidence" value="ECO:0007669"/>
    <property type="project" value="TreeGrafter"/>
</dbReference>
<dbReference type="AlphaFoldDB" id="A0A9X2VGP8"/>
<dbReference type="SUPFAM" id="SSF47413">
    <property type="entry name" value="lambda repressor-like DNA-binding domains"/>
    <property type="match status" value="1"/>
</dbReference>
<proteinExistence type="predicted"/>
<dbReference type="RefSeq" id="WP_259621641.1">
    <property type="nucleotide sequence ID" value="NZ_JANYMP010000002.1"/>
</dbReference>
<dbReference type="InterPro" id="IPR001387">
    <property type="entry name" value="Cro/C1-type_HTH"/>
</dbReference>
<evidence type="ECO:0000259" key="2">
    <source>
        <dbReference type="PROSITE" id="PS50943"/>
    </source>
</evidence>